<dbReference type="PANTHER" id="PTHR24148">
    <property type="entry name" value="ANKYRIN REPEAT DOMAIN-CONTAINING PROTEIN 39 HOMOLOG-RELATED"/>
    <property type="match status" value="1"/>
</dbReference>
<accession>A0A4Q4N533</accession>
<dbReference type="EMBL" id="PDXD01000042">
    <property type="protein sequence ID" value="RYN70318.1"/>
    <property type="molecule type" value="Genomic_DNA"/>
</dbReference>
<dbReference type="Pfam" id="PF26639">
    <property type="entry name" value="Het-6_barrel"/>
    <property type="match status" value="1"/>
</dbReference>
<proteinExistence type="predicted"/>
<sequence length="695" mass="79394">MKNINQTAQRHGRGSTTPMRRGDHLYEAPIPRNYRLLPTTSQQASDRFQALLGPIGRSFHAAYEKIDVAIKETLEETTQSVQETHREQDSTGQLADRFTITAEGIKLAASTTYAGAAEGTTLADPNFATTVNSSTKNSSAREPVYRELQGANDFRLIKVSPKNGQGLECKIIYSSLRHPPDYIAISYAWGDGFDKRQIDLEGIERVSVNANLYDALVAVRESDKAILVWIDGLSIDQENKIERAKQVQLMDKIYRQATSVAIWLGREADDSGRAIQLLMNSVVPATSEWTSRLEHRDLKALLSLFRRNYWSRLWVVQEVFHAKSKVVYCGSSKLPWYLHKKASDALWQHESDPYLWTGPSSFPDVQRLMVSGPNSLLEVLRACRRKLSENPRDKIFGVLGILPRDIRERLHVSYDTSVKSLYLEVAQLIVRSTRRLDVMRETIHFPVQVSFTDLPTWCPDWAQVPENSALSSDNFSAASDRDAEYEFKDEFRKLEISAIELDIIDTTGVAVGTLCSLQDYLMAFLNWRVLLLSHFDITENEEKDHPRVDDFCKTLSLGQPLEELKHSWTRACYYIFSSWIQERFPRLQLDRKFQQLGEPDSLQTHEQRSFIQKYFGDRMMGRTFCITRDGLMGMGTGFMSREDIVIVPLGCSTPIILRAEGESDEYRYVGDVYIHGYMHGEALESDKPVNKYKLH</sequence>
<reference evidence="4" key="1">
    <citation type="journal article" date="2019" name="bioRxiv">
        <title>Genomics, evolutionary history and diagnostics of the Alternaria alternata species group including apple and Asian pear pathotypes.</title>
        <authorList>
            <person name="Armitage A.D."/>
            <person name="Cockerton H.M."/>
            <person name="Sreenivasaprasad S."/>
            <person name="Woodhall J.W."/>
            <person name="Lane C.R."/>
            <person name="Harrison R.J."/>
            <person name="Clarkson J.P."/>
        </authorList>
    </citation>
    <scope>NUCLEOTIDE SEQUENCE [LARGE SCALE GENOMIC DNA]</scope>
    <source>
        <strain evidence="4">FERA 1177</strain>
    </source>
</reference>
<feature type="region of interest" description="Disordered" evidence="1">
    <location>
        <begin position="1"/>
        <end position="24"/>
    </location>
</feature>
<dbReference type="PANTHER" id="PTHR24148:SF73">
    <property type="entry name" value="HET DOMAIN PROTEIN (AFU_ORTHOLOGUE AFUA_8G01020)"/>
    <property type="match status" value="1"/>
</dbReference>
<feature type="compositionally biased region" description="Polar residues" evidence="1">
    <location>
        <begin position="1"/>
        <end position="18"/>
    </location>
</feature>
<evidence type="ECO:0000313" key="4">
    <source>
        <dbReference type="Proteomes" id="UP000291422"/>
    </source>
</evidence>
<dbReference type="Proteomes" id="UP000291422">
    <property type="component" value="Unassembled WGS sequence"/>
</dbReference>
<dbReference type="Pfam" id="PF06985">
    <property type="entry name" value="HET"/>
    <property type="match status" value="1"/>
</dbReference>
<dbReference type="InterPro" id="IPR052895">
    <property type="entry name" value="HetReg/Transcr_Mod"/>
</dbReference>
<evidence type="ECO:0000256" key="1">
    <source>
        <dbReference type="SAM" id="MobiDB-lite"/>
    </source>
</evidence>
<protein>
    <recommendedName>
        <fullName evidence="2">Heterokaryon incompatibility domain-containing protein</fullName>
    </recommendedName>
</protein>
<evidence type="ECO:0000313" key="3">
    <source>
        <dbReference type="EMBL" id="RYN70318.1"/>
    </source>
</evidence>
<evidence type="ECO:0000259" key="2">
    <source>
        <dbReference type="Pfam" id="PF06985"/>
    </source>
</evidence>
<comment type="caution">
    <text evidence="3">The sequence shown here is derived from an EMBL/GenBank/DDBJ whole genome shotgun (WGS) entry which is preliminary data.</text>
</comment>
<dbReference type="InterPro" id="IPR010730">
    <property type="entry name" value="HET"/>
</dbReference>
<gene>
    <name evidence="3" type="ORF">AA0117_g10681</name>
</gene>
<dbReference type="AlphaFoldDB" id="A0A4Q4N533"/>
<dbReference type="VEuPathDB" id="FungiDB:CC77DRAFT_1100185"/>
<organism evidence="3 4">
    <name type="scientific">Alternaria alternata</name>
    <name type="common">Alternaria rot fungus</name>
    <name type="synonym">Torula alternata</name>
    <dbReference type="NCBI Taxonomy" id="5599"/>
    <lineage>
        <taxon>Eukaryota</taxon>
        <taxon>Fungi</taxon>
        <taxon>Dikarya</taxon>
        <taxon>Ascomycota</taxon>
        <taxon>Pezizomycotina</taxon>
        <taxon>Dothideomycetes</taxon>
        <taxon>Pleosporomycetidae</taxon>
        <taxon>Pleosporales</taxon>
        <taxon>Pleosporineae</taxon>
        <taxon>Pleosporaceae</taxon>
        <taxon>Alternaria</taxon>
        <taxon>Alternaria sect. Alternaria</taxon>
        <taxon>Alternaria alternata complex</taxon>
    </lineage>
</organism>
<feature type="domain" description="Heterokaryon incompatibility" evidence="2">
    <location>
        <begin position="182"/>
        <end position="318"/>
    </location>
</feature>
<name>A0A4Q4N533_ALTAL</name>